<name>A0A6L2P641_TANCI</name>
<feature type="region of interest" description="Disordered" evidence="1">
    <location>
        <begin position="214"/>
        <end position="239"/>
    </location>
</feature>
<feature type="region of interest" description="Disordered" evidence="1">
    <location>
        <begin position="95"/>
        <end position="122"/>
    </location>
</feature>
<comment type="caution">
    <text evidence="2">The sequence shown here is derived from an EMBL/GenBank/DDBJ whole genome shotgun (WGS) entry which is preliminary data.</text>
</comment>
<organism evidence="2">
    <name type="scientific">Tanacetum cinerariifolium</name>
    <name type="common">Dalmatian daisy</name>
    <name type="synonym">Chrysanthemum cinerariifolium</name>
    <dbReference type="NCBI Taxonomy" id="118510"/>
    <lineage>
        <taxon>Eukaryota</taxon>
        <taxon>Viridiplantae</taxon>
        <taxon>Streptophyta</taxon>
        <taxon>Embryophyta</taxon>
        <taxon>Tracheophyta</taxon>
        <taxon>Spermatophyta</taxon>
        <taxon>Magnoliopsida</taxon>
        <taxon>eudicotyledons</taxon>
        <taxon>Gunneridae</taxon>
        <taxon>Pentapetalae</taxon>
        <taxon>asterids</taxon>
        <taxon>campanulids</taxon>
        <taxon>Asterales</taxon>
        <taxon>Asteraceae</taxon>
        <taxon>Asteroideae</taxon>
        <taxon>Anthemideae</taxon>
        <taxon>Anthemidinae</taxon>
        <taxon>Tanacetum</taxon>
    </lineage>
</organism>
<proteinExistence type="predicted"/>
<accession>A0A6L2P641</accession>
<sequence>MFDCDEMFTSKTDESFPASPIYNRYHSGDGYHVVPPPYTRTFMPPKLDLVFHDAPNVNETDHTAFNVELRPTKPDKDLSHTYTPSAPIIEDWVSDSEHDSEAELSQNASTANPKTAIPKFKTNGNNRNRKACFVCKSLTYLIKDCDYYDKKVAQTSAWNHAQWGNHQQYARMTLLNPQRHVVSTSVLTKSKLVPITVARQVTTAVTPTNVTRPRPAKTVVTKPHSPHRRTINHSPSPTASTSLQKLLLLRL</sequence>
<dbReference type="EMBL" id="BKCJ010010826">
    <property type="protein sequence ID" value="GEU93317.1"/>
    <property type="molecule type" value="Genomic_DNA"/>
</dbReference>
<evidence type="ECO:0000313" key="2">
    <source>
        <dbReference type="EMBL" id="GEU93317.1"/>
    </source>
</evidence>
<protein>
    <submittedName>
        <fullName evidence="2">Uncharacterized protein</fullName>
    </submittedName>
</protein>
<dbReference type="AlphaFoldDB" id="A0A6L2P641"/>
<evidence type="ECO:0000256" key="1">
    <source>
        <dbReference type="SAM" id="MobiDB-lite"/>
    </source>
</evidence>
<reference evidence="2" key="1">
    <citation type="journal article" date="2019" name="Sci. Rep.">
        <title>Draft genome of Tanacetum cinerariifolium, the natural source of mosquito coil.</title>
        <authorList>
            <person name="Yamashiro T."/>
            <person name="Shiraishi A."/>
            <person name="Satake H."/>
            <person name="Nakayama K."/>
        </authorList>
    </citation>
    <scope>NUCLEOTIDE SEQUENCE</scope>
</reference>
<feature type="compositionally biased region" description="Polar residues" evidence="1">
    <location>
        <begin position="103"/>
        <end position="113"/>
    </location>
</feature>
<gene>
    <name evidence="2" type="ORF">Tci_065295</name>
</gene>